<dbReference type="PANTHER" id="PTHR31205:SF82">
    <property type="entry name" value="DUF569 DOMAIN-CONTAINING PROTEIN"/>
    <property type="match status" value="1"/>
</dbReference>
<proteinExistence type="predicted"/>
<dbReference type="Gramene" id="TraesCLE_scaffold_135214_01G000100.1">
    <property type="protein sequence ID" value="TraesCLE_scaffold_135214_01G000100.1"/>
    <property type="gene ID" value="TraesCLE_scaffold_135214_01G000100"/>
</dbReference>
<dbReference type="PANTHER" id="PTHR31205">
    <property type="entry name" value="ACTIN CROSS-LINKING PROTEIN (DUF569)"/>
    <property type="match status" value="1"/>
</dbReference>
<evidence type="ECO:0000259" key="1">
    <source>
        <dbReference type="Pfam" id="PF04601"/>
    </source>
</evidence>
<dbReference type="Pfam" id="PF04601">
    <property type="entry name" value="DUF569"/>
    <property type="match status" value="1"/>
</dbReference>
<feature type="domain" description="DUF569" evidence="1">
    <location>
        <begin position="1"/>
        <end position="153"/>
    </location>
</feature>
<dbReference type="Gramene" id="TraesCAD_scaffold_113115_01G000100.1">
    <property type="protein sequence ID" value="TraesCAD_scaffold_113115_01G000100.1"/>
    <property type="gene ID" value="TraesCAD_scaffold_113115_01G000100"/>
</dbReference>
<evidence type="ECO:0000313" key="3">
    <source>
        <dbReference type="EnsemblPlants" id="TraesCS7D02G109400.1"/>
    </source>
</evidence>
<dbReference type="OrthoDB" id="10365449at2759"/>
<protein>
    <submittedName>
        <fullName evidence="3">Uncharacterized protein</fullName>
    </submittedName>
</protein>
<dbReference type="Pfam" id="PF22932">
    <property type="entry name" value="Ubiq_DUF_assoc"/>
    <property type="match status" value="1"/>
</dbReference>
<dbReference type="CDD" id="cd23340">
    <property type="entry name" value="beta-trefoil_FSCN_ACP-like"/>
    <property type="match status" value="1"/>
</dbReference>
<dbReference type="OMA" id="QRNHYHP"/>
<dbReference type="InterPro" id="IPR008999">
    <property type="entry name" value="Actin-crosslinking"/>
</dbReference>
<reference evidence="3" key="1">
    <citation type="submission" date="2018-08" db="EMBL/GenBank/DDBJ databases">
        <authorList>
            <person name="Rossello M."/>
        </authorList>
    </citation>
    <scope>NUCLEOTIDE SEQUENCE [LARGE SCALE GENOMIC DNA]</scope>
    <source>
        <strain evidence="3">cv. Chinese Spring</strain>
    </source>
</reference>
<dbReference type="AlphaFoldDB" id="A0A3B6TJQ6"/>
<evidence type="ECO:0000313" key="4">
    <source>
        <dbReference type="Proteomes" id="UP000019116"/>
    </source>
</evidence>
<dbReference type="Proteomes" id="UP000019116">
    <property type="component" value="Chromosome 7D"/>
</dbReference>
<feature type="domain" description="DUF569" evidence="2">
    <location>
        <begin position="205"/>
        <end position="262"/>
    </location>
</feature>
<dbReference type="InterPro" id="IPR054726">
    <property type="entry name" value="Ubiq_DUF569-assoc"/>
</dbReference>
<dbReference type="Gramene" id="TraesWEE_scaffold_095655_01G000100.1">
    <property type="protein sequence ID" value="TraesWEE_scaffold_095655_01G000100.1"/>
    <property type="gene ID" value="TraesWEE_scaffold_095655_01G000100"/>
</dbReference>
<dbReference type="Gramene" id="TraesCS7D02G109400.1">
    <property type="protein sequence ID" value="TraesCS7D02G109400.1"/>
    <property type="gene ID" value="TraesCS7D02G109400"/>
</dbReference>
<reference evidence="3" key="2">
    <citation type="submission" date="2018-10" db="UniProtKB">
        <authorList>
            <consortium name="EnsemblPlants"/>
        </authorList>
    </citation>
    <scope>IDENTIFICATION</scope>
</reference>
<dbReference type="STRING" id="4565.A0A3B6TJQ6"/>
<dbReference type="Gramene" id="TraesCS7D03G0247200.1">
    <property type="protein sequence ID" value="TraesCS7D03G0247200.1.CDS"/>
    <property type="gene ID" value="TraesCS7D03G0247200"/>
</dbReference>
<keyword evidence="4" id="KW-1185">Reference proteome</keyword>
<dbReference type="InterPro" id="IPR007679">
    <property type="entry name" value="DUF569"/>
</dbReference>
<sequence length="269" mass="30052">MEQFHHGHHVRLRSRVHGLYLHADEDGHGVSLRHRRDSTNVVWAVHVYDPYAEEGRVLLQSAAYGRYLAATATFAPAPRSHRIIQRNHYHPGLVEIIWEVHRSGFEDDVELRLRHAGAGAGYLCAANGRYLRWKTNGVSVDGIDNASVMMHWVVEPIPAAAEGSIPRLPRQTGLPLPGSLTWTRLLRSRAIECEEVSADGTRISHGAFVFRGRSVFRLRKKLVRLLGVANLVICFPTRDGRLFPLLVDLLPTSGLLFHIVVVTPGTPGE</sequence>
<evidence type="ECO:0000259" key="2">
    <source>
        <dbReference type="Pfam" id="PF22932"/>
    </source>
</evidence>
<organism evidence="3">
    <name type="scientific">Triticum aestivum</name>
    <name type="common">Wheat</name>
    <dbReference type="NCBI Taxonomy" id="4565"/>
    <lineage>
        <taxon>Eukaryota</taxon>
        <taxon>Viridiplantae</taxon>
        <taxon>Streptophyta</taxon>
        <taxon>Embryophyta</taxon>
        <taxon>Tracheophyta</taxon>
        <taxon>Spermatophyta</taxon>
        <taxon>Magnoliopsida</taxon>
        <taxon>Liliopsida</taxon>
        <taxon>Poales</taxon>
        <taxon>Poaceae</taxon>
        <taxon>BOP clade</taxon>
        <taxon>Pooideae</taxon>
        <taxon>Triticodae</taxon>
        <taxon>Triticeae</taxon>
        <taxon>Triticinae</taxon>
        <taxon>Triticum</taxon>
    </lineage>
</organism>
<dbReference type="Gramene" id="TraesRN7D0100255100.1">
    <property type="protein sequence ID" value="TraesRN7D0100255100.1"/>
    <property type="gene ID" value="TraesRN7D0100255100"/>
</dbReference>
<dbReference type="Gene3D" id="2.80.10.50">
    <property type="match status" value="1"/>
</dbReference>
<accession>A0A3B6TJQ6</accession>
<name>A0A3B6TJQ6_WHEAT</name>
<dbReference type="EnsemblPlants" id="TraesCS7D02G109400.1">
    <property type="protein sequence ID" value="TraesCS7D02G109400.1"/>
    <property type="gene ID" value="TraesCS7D02G109400"/>
</dbReference>
<dbReference type="SUPFAM" id="SSF50405">
    <property type="entry name" value="Actin-crosslinking proteins"/>
    <property type="match status" value="1"/>
</dbReference>
<dbReference type="Gramene" id="TraesROB_scaffold_164796_01G000100.1">
    <property type="protein sequence ID" value="TraesROB_scaffold_164796_01G000100.1"/>
    <property type="gene ID" value="TraesROB_scaffold_164796_01G000100"/>
</dbReference>